<name>A0A8S9XY51_APOLU</name>
<dbReference type="Pfam" id="PF13432">
    <property type="entry name" value="TPR_16"/>
    <property type="match status" value="1"/>
</dbReference>
<protein>
    <recommendedName>
        <fullName evidence="5">RNA-polymerase II-associated protein 3-like C-terminal domain-containing protein</fullName>
    </recommendedName>
</protein>
<dbReference type="SMART" id="SM00028">
    <property type="entry name" value="TPR"/>
    <property type="match status" value="6"/>
</dbReference>
<dbReference type="EMBL" id="WIXP02000003">
    <property type="protein sequence ID" value="KAF6213459.1"/>
    <property type="molecule type" value="Genomic_DNA"/>
</dbReference>
<reference evidence="3" key="1">
    <citation type="journal article" date="2021" name="Mol. Ecol. Resour.">
        <title>Apolygus lucorum genome provides insights into omnivorousness and mesophyll feeding.</title>
        <authorList>
            <person name="Liu Y."/>
            <person name="Liu H."/>
            <person name="Wang H."/>
            <person name="Huang T."/>
            <person name="Liu B."/>
            <person name="Yang B."/>
            <person name="Yin L."/>
            <person name="Li B."/>
            <person name="Zhang Y."/>
            <person name="Zhang S."/>
            <person name="Jiang F."/>
            <person name="Zhang X."/>
            <person name="Ren Y."/>
            <person name="Wang B."/>
            <person name="Wang S."/>
            <person name="Lu Y."/>
            <person name="Wu K."/>
            <person name="Fan W."/>
            <person name="Wang G."/>
        </authorList>
    </citation>
    <scope>NUCLEOTIDE SEQUENCE</scope>
    <source>
        <strain evidence="3">12Hb</strain>
    </source>
</reference>
<evidence type="ECO:0000313" key="4">
    <source>
        <dbReference type="Proteomes" id="UP000466442"/>
    </source>
</evidence>
<organism evidence="3 4">
    <name type="scientific">Apolygus lucorum</name>
    <name type="common">Small green plant bug</name>
    <name type="synonym">Lygocoris lucorum</name>
    <dbReference type="NCBI Taxonomy" id="248454"/>
    <lineage>
        <taxon>Eukaryota</taxon>
        <taxon>Metazoa</taxon>
        <taxon>Ecdysozoa</taxon>
        <taxon>Arthropoda</taxon>
        <taxon>Hexapoda</taxon>
        <taxon>Insecta</taxon>
        <taxon>Pterygota</taxon>
        <taxon>Neoptera</taxon>
        <taxon>Paraneoptera</taxon>
        <taxon>Hemiptera</taxon>
        <taxon>Heteroptera</taxon>
        <taxon>Panheteroptera</taxon>
        <taxon>Cimicomorpha</taxon>
        <taxon>Miridae</taxon>
        <taxon>Mirini</taxon>
        <taxon>Apolygus</taxon>
    </lineage>
</organism>
<comment type="caution">
    <text evidence="3">The sequence shown here is derived from an EMBL/GenBank/DDBJ whole genome shotgun (WGS) entry which is preliminary data.</text>
</comment>
<evidence type="ECO:0000256" key="1">
    <source>
        <dbReference type="ARBA" id="ARBA00022803"/>
    </source>
</evidence>
<accession>A0A8S9XY51</accession>
<dbReference type="InterPro" id="IPR011990">
    <property type="entry name" value="TPR-like_helical_dom_sf"/>
</dbReference>
<dbReference type="PANTHER" id="PTHR46423">
    <property type="entry name" value="RNA POLYMERASE II-ASSOCIATED PROTEIN 3"/>
    <property type="match status" value="1"/>
</dbReference>
<dbReference type="Gene3D" id="1.25.40.10">
    <property type="entry name" value="Tetratricopeptide repeat domain"/>
    <property type="match status" value="2"/>
</dbReference>
<dbReference type="Proteomes" id="UP000466442">
    <property type="component" value="Unassembled WGS sequence"/>
</dbReference>
<evidence type="ECO:0008006" key="5">
    <source>
        <dbReference type="Google" id="ProtNLM"/>
    </source>
</evidence>
<feature type="repeat" description="TPR" evidence="2">
    <location>
        <begin position="201"/>
        <end position="234"/>
    </location>
</feature>
<keyword evidence="4" id="KW-1185">Reference proteome</keyword>
<keyword evidence="1 2" id="KW-0802">TPR repeat</keyword>
<dbReference type="PROSITE" id="PS50005">
    <property type="entry name" value="TPR"/>
    <property type="match status" value="1"/>
</dbReference>
<evidence type="ECO:0000256" key="2">
    <source>
        <dbReference type="PROSITE-ProRule" id="PRU00339"/>
    </source>
</evidence>
<sequence>MTDDLMPTFRQKIKLNNEELIFFHQDVNSWREKLKDEQEEEPSTLEDICYDLSSEDDSCNDPAEDLMKEGNKCLTKGEWTRAISFYSSAISRKNNEARYYANRAMCYLKRNSPTEAENDCTQAIHLNPAYKKAYFRRAYARKLLGKWKKSCDDFEVILKMEPDNRIALVEYEAMLEYIQKDLLTSEAVQDDVKRHEKAELAAKTKLGGNKLIENGDYAGAKEKFTTAIKLDPSDPTFFANRAICHMKLMDFKKAEIDCDKALELDRKYVKVYTRRARIRRKLGKLYGARQDLYNAYELNPEDSAILNELGEVNEMIKNSEDTRRKKGIVVEEVEVVSLLDSKKVSGDTYKIIIKKWDELRKEKCQLGVNESKHEAKSVKENHSIPRAIPKGDNELITTARTNGFGDSRESQNEQLDRGTKDISVSAKTIGLVNENIVRYDMKEVFPLKHNDPAAKFSGPFVKIRVEDAKFAVPEKLLEIPDGFIL</sequence>
<dbReference type="InterPro" id="IPR051966">
    <property type="entry name" value="RPAP3"/>
</dbReference>
<dbReference type="AlphaFoldDB" id="A0A8S9XY51"/>
<dbReference type="InterPro" id="IPR019734">
    <property type="entry name" value="TPR_rpt"/>
</dbReference>
<dbReference type="SUPFAM" id="SSF48452">
    <property type="entry name" value="TPR-like"/>
    <property type="match status" value="2"/>
</dbReference>
<proteinExistence type="predicted"/>
<dbReference type="Pfam" id="PF13181">
    <property type="entry name" value="TPR_8"/>
    <property type="match status" value="1"/>
</dbReference>
<dbReference type="OrthoDB" id="2942533at2759"/>
<dbReference type="GO" id="GO:0101031">
    <property type="term" value="C:protein folding chaperone complex"/>
    <property type="evidence" value="ECO:0007669"/>
    <property type="project" value="TreeGrafter"/>
</dbReference>
<dbReference type="PANTHER" id="PTHR46423:SF1">
    <property type="entry name" value="RNA POLYMERASE II-ASSOCIATED PROTEIN 3"/>
    <property type="match status" value="1"/>
</dbReference>
<dbReference type="Pfam" id="PF13174">
    <property type="entry name" value="TPR_6"/>
    <property type="match status" value="1"/>
</dbReference>
<gene>
    <name evidence="3" type="ORF">GE061_011178</name>
</gene>
<evidence type="ECO:0000313" key="3">
    <source>
        <dbReference type="EMBL" id="KAF6213459.1"/>
    </source>
</evidence>